<dbReference type="Gene3D" id="3.40.50.720">
    <property type="entry name" value="NAD(P)-binding Rossmann-like Domain"/>
    <property type="match status" value="1"/>
</dbReference>
<keyword evidence="19" id="KW-1185">Reference proteome</keyword>
<sequence>MFNFNLEEKKYKKIHFIGIGGVSMSGIALLLKIKGYDISGSDRDNSDYLKTLRENNIKIFIGQKKENITNQDLFIYTDAIPQYNEELIAAKNTGKEVISRGVFLGALMRNYKRSIAISGSHGKSTTTSMIAKILVNSDNDASILLGGILDEIEGNVKIGNSDILLSEACEFKGNILNYYPSTVVILNIDEDHLDYYKDLNHIVETFIGYMKNLDENSKAIINIDDENTHRLLEHVKGQVITFGLHNKSADYYLEHVEYNEIGHSKFKLNMKDGSIEEFELNVSGIHNIYNAIAAIIASYENNVKLSDVKDGIKKYKSLHRRMETIGTYNGAIIMTDYGHHPVEIQTTLKTIDAFSEKNIITVFQPHTFSRTKALLDEFADSFYNSKEVIVTDIFPAREEFDPTIHSKDLVEKLLKNGVNAKYIPDFESAKEYLQSEITDNDLVLTTGCGNPHVLAKMLVK</sequence>
<keyword evidence="8 14" id="KW-0067">ATP-binding</keyword>
<dbReference type="PANTHER" id="PTHR43445:SF3">
    <property type="entry name" value="UDP-N-ACETYLMURAMATE--L-ALANINE LIGASE"/>
    <property type="match status" value="1"/>
</dbReference>
<dbReference type="InterPro" id="IPR050061">
    <property type="entry name" value="MurCDEF_pg_biosynth"/>
</dbReference>
<evidence type="ECO:0000259" key="15">
    <source>
        <dbReference type="Pfam" id="PF01225"/>
    </source>
</evidence>
<dbReference type="GO" id="GO:0005524">
    <property type="term" value="F:ATP binding"/>
    <property type="evidence" value="ECO:0007669"/>
    <property type="project" value="UniProtKB-UniRule"/>
</dbReference>
<keyword evidence="12 14" id="KW-0961">Cell wall biogenesis/degradation</keyword>
<dbReference type="GO" id="GO:0009252">
    <property type="term" value="P:peptidoglycan biosynthetic process"/>
    <property type="evidence" value="ECO:0007669"/>
    <property type="project" value="UniProtKB-UniRule"/>
</dbReference>
<dbReference type="Pfam" id="PF08245">
    <property type="entry name" value="Mur_ligase_M"/>
    <property type="match status" value="1"/>
</dbReference>
<keyword evidence="9 14" id="KW-0133">Cell shape</keyword>
<dbReference type="SUPFAM" id="SSF53244">
    <property type="entry name" value="MurD-like peptide ligases, peptide-binding domain"/>
    <property type="match status" value="1"/>
</dbReference>
<dbReference type="UniPathway" id="UPA00219"/>
<accession>A0A4R9C4F0</accession>
<evidence type="ECO:0000259" key="16">
    <source>
        <dbReference type="Pfam" id="PF02875"/>
    </source>
</evidence>
<keyword evidence="4 14" id="KW-0963">Cytoplasm</keyword>
<feature type="domain" description="Mur ligase N-terminal catalytic" evidence="15">
    <location>
        <begin position="13"/>
        <end position="111"/>
    </location>
</feature>
<evidence type="ECO:0000256" key="10">
    <source>
        <dbReference type="ARBA" id="ARBA00022984"/>
    </source>
</evidence>
<comment type="subcellular location">
    <subcellularLocation>
        <location evidence="1 14">Cytoplasm</location>
    </subcellularLocation>
</comment>
<organism evidence="18 19">
    <name type="scientific">Helcococcus ovis</name>
    <dbReference type="NCBI Taxonomy" id="72026"/>
    <lineage>
        <taxon>Bacteria</taxon>
        <taxon>Bacillati</taxon>
        <taxon>Bacillota</taxon>
        <taxon>Tissierellia</taxon>
        <taxon>Tissierellales</taxon>
        <taxon>Peptoniphilaceae</taxon>
        <taxon>Helcococcus</taxon>
    </lineage>
</organism>
<feature type="domain" description="Mur ligase C-terminal" evidence="16">
    <location>
        <begin position="320"/>
        <end position="449"/>
    </location>
</feature>
<evidence type="ECO:0000259" key="17">
    <source>
        <dbReference type="Pfam" id="PF08245"/>
    </source>
</evidence>
<dbReference type="InterPro" id="IPR036565">
    <property type="entry name" value="Mur-like_cat_sf"/>
</dbReference>
<dbReference type="Pfam" id="PF01225">
    <property type="entry name" value="Mur_ligase"/>
    <property type="match status" value="1"/>
</dbReference>
<dbReference type="InterPro" id="IPR013221">
    <property type="entry name" value="Mur_ligase_cen"/>
</dbReference>
<dbReference type="Proteomes" id="UP000297454">
    <property type="component" value="Unassembled WGS sequence"/>
</dbReference>
<dbReference type="GO" id="GO:0005737">
    <property type="term" value="C:cytoplasm"/>
    <property type="evidence" value="ECO:0007669"/>
    <property type="project" value="UniProtKB-SubCell"/>
</dbReference>
<feature type="domain" description="Mur ligase central" evidence="17">
    <location>
        <begin position="117"/>
        <end position="297"/>
    </location>
</feature>
<keyword evidence="11 14" id="KW-0131">Cell cycle</keyword>
<dbReference type="HAMAP" id="MF_00046">
    <property type="entry name" value="MurC"/>
    <property type="match status" value="1"/>
</dbReference>
<dbReference type="EMBL" id="SCFR01000002">
    <property type="protein sequence ID" value="TFF67500.1"/>
    <property type="molecule type" value="Genomic_DNA"/>
</dbReference>
<evidence type="ECO:0000256" key="7">
    <source>
        <dbReference type="ARBA" id="ARBA00022741"/>
    </source>
</evidence>
<dbReference type="InterPro" id="IPR036615">
    <property type="entry name" value="Mur_ligase_C_dom_sf"/>
</dbReference>
<comment type="pathway">
    <text evidence="2 14">Cell wall biogenesis; peptidoglycan biosynthesis.</text>
</comment>
<dbReference type="InterPro" id="IPR005758">
    <property type="entry name" value="UDP-N-AcMur_Ala_ligase_MurC"/>
</dbReference>
<dbReference type="Gene3D" id="3.40.1190.10">
    <property type="entry name" value="Mur-like, catalytic domain"/>
    <property type="match status" value="1"/>
</dbReference>
<dbReference type="AlphaFoldDB" id="A0A4R9C4F0"/>
<evidence type="ECO:0000256" key="5">
    <source>
        <dbReference type="ARBA" id="ARBA00022598"/>
    </source>
</evidence>
<evidence type="ECO:0000256" key="8">
    <source>
        <dbReference type="ARBA" id="ARBA00022840"/>
    </source>
</evidence>
<evidence type="ECO:0000256" key="1">
    <source>
        <dbReference type="ARBA" id="ARBA00004496"/>
    </source>
</evidence>
<dbReference type="PANTHER" id="PTHR43445">
    <property type="entry name" value="UDP-N-ACETYLMURAMATE--L-ALANINE LIGASE-RELATED"/>
    <property type="match status" value="1"/>
</dbReference>
<evidence type="ECO:0000256" key="9">
    <source>
        <dbReference type="ARBA" id="ARBA00022960"/>
    </source>
</evidence>
<dbReference type="GO" id="GO:0051301">
    <property type="term" value="P:cell division"/>
    <property type="evidence" value="ECO:0007669"/>
    <property type="project" value="UniProtKB-KW"/>
</dbReference>
<dbReference type="Pfam" id="PF02875">
    <property type="entry name" value="Mur_ligase_C"/>
    <property type="match status" value="1"/>
</dbReference>
<evidence type="ECO:0000256" key="14">
    <source>
        <dbReference type="HAMAP-Rule" id="MF_00046"/>
    </source>
</evidence>
<dbReference type="InterPro" id="IPR000713">
    <property type="entry name" value="Mur_ligase_N"/>
</dbReference>
<evidence type="ECO:0000313" key="18">
    <source>
        <dbReference type="EMBL" id="TFF67500.1"/>
    </source>
</evidence>
<name>A0A4R9C4F0_9FIRM</name>
<keyword evidence="10 14" id="KW-0573">Peptidoglycan synthesis</keyword>
<comment type="similarity">
    <text evidence="14">Belongs to the MurCDEF family.</text>
</comment>
<keyword evidence="7 14" id="KW-0547">Nucleotide-binding</keyword>
<comment type="function">
    <text evidence="14">Cell wall formation.</text>
</comment>
<dbReference type="RefSeq" id="WP_134710574.1">
    <property type="nucleotide sequence ID" value="NZ_CP119081.1"/>
</dbReference>
<evidence type="ECO:0000256" key="12">
    <source>
        <dbReference type="ARBA" id="ARBA00023316"/>
    </source>
</evidence>
<evidence type="ECO:0000256" key="6">
    <source>
        <dbReference type="ARBA" id="ARBA00022618"/>
    </source>
</evidence>
<keyword evidence="5 14" id="KW-0436">Ligase</keyword>
<keyword evidence="6 14" id="KW-0132">Cell division</keyword>
<evidence type="ECO:0000313" key="19">
    <source>
        <dbReference type="Proteomes" id="UP000297454"/>
    </source>
</evidence>
<dbReference type="OrthoDB" id="9804126at2"/>
<dbReference type="GO" id="GO:0071555">
    <property type="term" value="P:cell wall organization"/>
    <property type="evidence" value="ECO:0007669"/>
    <property type="project" value="UniProtKB-KW"/>
</dbReference>
<dbReference type="SUPFAM" id="SSF53623">
    <property type="entry name" value="MurD-like peptide ligases, catalytic domain"/>
    <property type="match status" value="1"/>
</dbReference>
<dbReference type="NCBIfam" id="TIGR01082">
    <property type="entry name" value="murC"/>
    <property type="match status" value="1"/>
</dbReference>
<comment type="caution">
    <text evidence="18">The sequence shown here is derived from an EMBL/GenBank/DDBJ whole genome shotgun (WGS) entry which is preliminary data.</text>
</comment>
<feature type="binding site" evidence="14">
    <location>
        <begin position="119"/>
        <end position="125"/>
    </location>
    <ligand>
        <name>ATP</name>
        <dbReference type="ChEBI" id="CHEBI:30616"/>
    </ligand>
</feature>
<reference evidence="18 19" key="1">
    <citation type="submission" date="2019-01" db="EMBL/GenBank/DDBJ databases">
        <title>Draft Genome Sequences of Helcococcus ovis Strains Isolated from the Uterus and Vagina of Dairy Cows with Metritis.</title>
        <authorList>
            <person name="Cunha F."/>
            <person name="Jeon S.J."/>
            <person name="Kutzer P."/>
            <person name="Galvao K.N."/>
        </authorList>
    </citation>
    <scope>NUCLEOTIDE SEQUENCE [LARGE SCALE GENOMIC DNA]</scope>
    <source>
        <strain evidence="18 19">KG-37</strain>
    </source>
</reference>
<dbReference type="GeneID" id="97030603"/>
<dbReference type="SUPFAM" id="SSF51984">
    <property type="entry name" value="MurCD N-terminal domain"/>
    <property type="match status" value="1"/>
</dbReference>
<dbReference type="Gene3D" id="3.90.190.20">
    <property type="entry name" value="Mur ligase, C-terminal domain"/>
    <property type="match status" value="1"/>
</dbReference>
<dbReference type="InterPro" id="IPR004101">
    <property type="entry name" value="Mur_ligase_C"/>
</dbReference>
<proteinExistence type="inferred from homology"/>
<evidence type="ECO:0000256" key="13">
    <source>
        <dbReference type="ARBA" id="ARBA00047833"/>
    </source>
</evidence>
<dbReference type="EC" id="6.3.2.8" evidence="3 14"/>
<dbReference type="GO" id="GO:0008763">
    <property type="term" value="F:UDP-N-acetylmuramate-L-alanine ligase activity"/>
    <property type="evidence" value="ECO:0007669"/>
    <property type="project" value="UniProtKB-UniRule"/>
</dbReference>
<protein>
    <recommendedName>
        <fullName evidence="3 14">UDP-N-acetylmuramate--L-alanine ligase</fullName>
        <ecNumber evidence="3 14">6.3.2.8</ecNumber>
    </recommendedName>
    <alternativeName>
        <fullName evidence="14">UDP-N-acetylmuramoyl-L-alanine synthetase</fullName>
    </alternativeName>
</protein>
<evidence type="ECO:0000256" key="11">
    <source>
        <dbReference type="ARBA" id="ARBA00023306"/>
    </source>
</evidence>
<evidence type="ECO:0000256" key="4">
    <source>
        <dbReference type="ARBA" id="ARBA00022490"/>
    </source>
</evidence>
<evidence type="ECO:0000256" key="2">
    <source>
        <dbReference type="ARBA" id="ARBA00004752"/>
    </source>
</evidence>
<comment type="catalytic activity">
    <reaction evidence="13 14">
        <text>UDP-N-acetyl-alpha-D-muramate + L-alanine + ATP = UDP-N-acetyl-alpha-D-muramoyl-L-alanine + ADP + phosphate + H(+)</text>
        <dbReference type="Rhea" id="RHEA:23372"/>
        <dbReference type="ChEBI" id="CHEBI:15378"/>
        <dbReference type="ChEBI" id="CHEBI:30616"/>
        <dbReference type="ChEBI" id="CHEBI:43474"/>
        <dbReference type="ChEBI" id="CHEBI:57972"/>
        <dbReference type="ChEBI" id="CHEBI:70757"/>
        <dbReference type="ChEBI" id="CHEBI:83898"/>
        <dbReference type="ChEBI" id="CHEBI:456216"/>
        <dbReference type="EC" id="6.3.2.8"/>
    </reaction>
</comment>
<dbReference type="GO" id="GO:0008360">
    <property type="term" value="P:regulation of cell shape"/>
    <property type="evidence" value="ECO:0007669"/>
    <property type="project" value="UniProtKB-KW"/>
</dbReference>
<evidence type="ECO:0000256" key="3">
    <source>
        <dbReference type="ARBA" id="ARBA00012211"/>
    </source>
</evidence>
<gene>
    <name evidence="14 18" type="primary">murC</name>
    <name evidence="18" type="ORF">EQF91_00855</name>
</gene>